<keyword evidence="4 7" id="KW-1133">Transmembrane helix</keyword>
<feature type="transmembrane region" description="Helical" evidence="7">
    <location>
        <begin position="251"/>
        <end position="272"/>
    </location>
</feature>
<dbReference type="NCBIfam" id="TIGR03718">
    <property type="entry name" value="R_switched_Alx"/>
    <property type="match status" value="1"/>
</dbReference>
<dbReference type="InterPro" id="IPR005496">
    <property type="entry name" value="Integral_membrane_TerC"/>
</dbReference>
<dbReference type="InterPro" id="IPR022369">
    <property type="entry name" value="Integral_membrane_TerC_rswitch"/>
</dbReference>
<evidence type="ECO:0000256" key="4">
    <source>
        <dbReference type="ARBA" id="ARBA00022989"/>
    </source>
</evidence>
<evidence type="ECO:0000256" key="3">
    <source>
        <dbReference type="ARBA" id="ARBA00022692"/>
    </source>
</evidence>
<dbReference type="PANTHER" id="PTHR30238:SF0">
    <property type="entry name" value="THYLAKOID MEMBRANE PROTEIN TERC, CHLOROPLASTIC"/>
    <property type="match status" value="1"/>
</dbReference>
<dbReference type="Pfam" id="PF03741">
    <property type="entry name" value="TerC"/>
    <property type="match status" value="1"/>
</dbReference>
<evidence type="ECO:0000313" key="9">
    <source>
        <dbReference type="Proteomes" id="UP001230145"/>
    </source>
</evidence>
<feature type="transmembrane region" description="Helical" evidence="7">
    <location>
        <begin position="315"/>
        <end position="336"/>
    </location>
</feature>
<evidence type="ECO:0000256" key="2">
    <source>
        <dbReference type="ARBA" id="ARBA00007511"/>
    </source>
</evidence>
<comment type="subcellular location">
    <subcellularLocation>
        <location evidence="1">Membrane</location>
        <topology evidence="1">Multi-pass membrane protein</topology>
    </subcellularLocation>
</comment>
<feature type="transmembrane region" description="Helical" evidence="7">
    <location>
        <begin position="24"/>
        <end position="43"/>
    </location>
</feature>
<evidence type="ECO:0000256" key="1">
    <source>
        <dbReference type="ARBA" id="ARBA00004141"/>
    </source>
</evidence>
<keyword evidence="3 7" id="KW-0812">Transmembrane</keyword>
<protein>
    <submittedName>
        <fullName evidence="8">Tellurite resistance protein TerC</fullName>
    </submittedName>
</protein>
<evidence type="ECO:0000256" key="6">
    <source>
        <dbReference type="SAM" id="MobiDB-lite"/>
    </source>
</evidence>
<keyword evidence="9" id="KW-1185">Reference proteome</keyword>
<evidence type="ECO:0000256" key="5">
    <source>
        <dbReference type="ARBA" id="ARBA00023136"/>
    </source>
</evidence>
<organism evidence="8 9">
    <name type="scientific">Trueperella abortisuis</name>
    <dbReference type="NCBI Taxonomy" id="445930"/>
    <lineage>
        <taxon>Bacteria</taxon>
        <taxon>Bacillati</taxon>
        <taxon>Actinomycetota</taxon>
        <taxon>Actinomycetes</taxon>
        <taxon>Actinomycetales</taxon>
        <taxon>Actinomycetaceae</taxon>
        <taxon>Trueperella</taxon>
    </lineage>
</organism>
<accession>A0ABT9PJ50</accession>
<dbReference type="PANTHER" id="PTHR30238">
    <property type="entry name" value="MEMBRANE BOUND PREDICTED REDOX MODULATOR"/>
    <property type="match status" value="1"/>
</dbReference>
<proteinExistence type="inferred from homology"/>
<gene>
    <name evidence="8" type="ORF">J2S45_001103</name>
</gene>
<feature type="transmembrane region" description="Helical" evidence="7">
    <location>
        <begin position="55"/>
        <end position="74"/>
    </location>
</feature>
<dbReference type="Proteomes" id="UP001230145">
    <property type="component" value="Unassembled WGS sequence"/>
</dbReference>
<feature type="transmembrane region" description="Helical" evidence="7">
    <location>
        <begin position="222"/>
        <end position="245"/>
    </location>
</feature>
<comment type="similarity">
    <text evidence="2">Belongs to the TerC family.</text>
</comment>
<feature type="transmembrane region" description="Helical" evidence="7">
    <location>
        <begin position="94"/>
        <end position="112"/>
    </location>
</feature>
<sequence>MLASILVPYTAPVASQMHVSLWEWALLGVIVVALIAVDLFGHVRRAHEPTLGEAARWTAFYVSLAIIFGVMTYLRHGGVFATEYFAGYLTEYSLSLDNIFVFIIIIAAFRVPRIYQQKVLLYGIIIALVLRLIFILIGAKLIEQFIWVFFIFGAWMLYTAIKQVIDGIQEGRKRKAHEDDAGEEYEPTLVTRLVSRVANVTDGYVGDRLVVRRAGKTWITPLMLCIITVGTIDLMFALDSIPAIFGLTREPFIVFAANAFALLGLRQLFFLVDGLLERLIYLHYGLAVILGFIAVKLLVHAFHGYDMLTAISEPSIGVSVGVILGTIFITVVASIIGSRRYAGLETAADKVASIEPRERHEPSIGDPDESAAAADK</sequence>
<evidence type="ECO:0000313" key="8">
    <source>
        <dbReference type="EMBL" id="MDP9832424.1"/>
    </source>
</evidence>
<feature type="region of interest" description="Disordered" evidence="6">
    <location>
        <begin position="353"/>
        <end position="376"/>
    </location>
</feature>
<feature type="transmembrane region" description="Helical" evidence="7">
    <location>
        <begin position="279"/>
        <end position="303"/>
    </location>
</feature>
<feature type="transmembrane region" description="Helical" evidence="7">
    <location>
        <begin position="119"/>
        <end position="139"/>
    </location>
</feature>
<name>A0ABT9PJ50_9ACTO</name>
<dbReference type="EMBL" id="JAUSQL010000001">
    <property type="protein sequence ID" value="MDP9832424.1"/>
    <property type="molecule type" value="Genomic_DNA"/>
</dbReference>
<reference evidence="8 9" key="1">
    <citation type="submission" date="2023-07" db="EMBL/GenBank/DDBJ databases">
        <title>Sequencing the genomes of 1000 actinobacteria strains.</title>
        <authorList>
            <person name="Klenk H.-P."/>
        </authorList>
    </citation>
    <scope>NUCLEOTIDE SEQUENCE [LARGE SCALE GENOMIC DNA]</scope>
    <source>
        <strain evidence="8 9">DSM 19515</strain>
    </source>
</reference>
<feature type="transmembrane region" description="Helical" evidence="7">
    <location>
        <begin position="145"/>
        <end position="165"/>
    </location>
</feature>
<keyword evidence="5 7" id="KW-0472">Membrane</keyword>
<comment type="caution">
    <text evidence="8">The sequence shown here is derived from an EMBL/GenBank/DDBJ whole genome shotgun (WGS) entry which is preliminary data.</text>
</comment>
<evidence type="ECO:0000256" key="7">
    <source>
        <dbReference type="SAM" id="Phobius"/>
    </source>
</evidence>